<protein>
    <recommendedName>
        <fullName evidence="1">Superoxide dismutase copper/zinc binding domain-containing protein</fullName>
    </recommendedName>
</protein>
<proteinExistence type="predicted"/>
<accession>A0A9P7GE92</accession>
<name>A0A9P7GE92_9AGAR</name>
<dbReference type="EMBL" id="JABCKV010000003">
    <property type="protein sequence ID" value="KAG5648336.1"/>
    <property type="molecule type" value="Genomic_DNA"/>
</dbReference>
<dbReference type="SUPFAM" id="SSF49329">
    <property type="entry name" value="Cu,Zn superoxide dismutase-like"/>
    <property type="match status" value="1"/>
</dbReference>
<evidence type="ECO:0000259" key="1">
    <source>
        <dbReference type="Pfam" id="PF00080"/>
    </source>
</evidence>
<dbReference type="PROSITE" id="PS00087">
    <property type="entry name" value="SOD_CU_ZN_1"/>
    <property type="match status" value="1"/>
</dbReference>
<dbReference type="PANTHER" id="PTHR10003">
    <property type="entry name" value="SUPEROXIDE DISMUTASE CU-ZN -RELATED"/>
    <property type="match status" value="1"/>
</dbReference>
<dbReference type="OrthoDB" id="2015551at2759"/>
<reference evidence="2" key="2">
    <citation type="submission" date="2021-10" db="EMBL/GenBank/DDBJ databases">
        <title>Phylogenomics reveals ancestral predisposition of the termite-cultivated fungus Termitomyces towards a domesticated lifestyle.</title>
        <authorList>
            <person name="Auxier B."/>
            <person name="Grum-Grzhimaylo A."/>
            <person name="Cardenas M.E."/>
            <person name="Lodge J.D."/>
            <person name="Laessoe T."/>
            <person name="Pedersen O."/>
            <person name="Smith M.E."/>
            <person name="Kuyper T.W."/>
            <person name="Franco-Molano E.A."/>
            <person name="Baroni T.J."/>
            <person name="Aanen D.K."/>
        </authorList>
    </citation>
    <scope>NUCLEOTIDE SEQUENCE</scope>
    <source>
        <strain evidence="2">AP01</strain>
        <tissue evidence="2">Mycelium</tissue>
    </source>
</reference>
<dbReference type="Pfam" id="PF00080">
    <property type="entry name" value="Sod_Cu"/>
    <property type="match status" value="1"/>
</dbReference>
<dbReference type="CDD" id="cd00305">
    <property type="entry name" value="Cu-Zn_Superoxide_Dismutase"/>
    <property type="match status" value="1"/>
</dbReference>
<dbReference type="PRINTS" id="PR00068">
    <property type="entry name" value="CUZNDISMTASE"/>
</dbReference>
<gene>
    <name evidence="2" type="ORF">DXG03_004908</name>
</gene>
<dbReference type="Gene3D" id="2.60.40.200">
    <property type="entry name" value="Superoxide dismutase, copper/zinc binding domain"/>
    <property type="match status" value="1"/>
</dbReference>
<sequence length="125" mass="12897">MTSGLSPPSGVDRAIVALSGPSNVTGTVYFSQTLGRGPVTVRGEIKGLDPNALRGFHVHQSGDLSNGCVAANAHFNPYNKPHGASTDKDRHVGDLGNIRSNADGIASFTFNDAQISLNGPLSIIG</sequence>
<evidence type="ECO:0000313" key="2">
    <source>
        <dbReference type="EMBL" id="KAG5648336.1"/>
    </source>
</evidence>
<keyword evidence="3" id="KW-1185">Reference proteome</keyword>
<dbReference type="GO" id="GO:0006801">
    <property type="term" value="P:superoxide metabolic process"/>
    <property type="evidence" value="ECO:0007669"/>
    <property type="project" value="InterPro"/>
</dbReference>
<organism evidence="2 3">
    <name type="scientific">Asterophora parasitica</name>
    <dbReference type="NCBI Taxonomy" id="117018"/>
    <lineage>
        <taxon>Eukaryota</taxon>
        <taxon>Fungi</taxon>
        <taxon>Dikarya</taxon>
        <taxon>Basidiomycota</taxon>
        <taxon>Agaricomycotina</taxon>
        <taxon>Agaricomycetes</taxon>
        <taxon>Agaricomycetidae</taxon>
        <taxon>Agaricales</taxon>
        <taxon>Tricholomatineae</taxon>
        <taxon>Lyophyllaceae</taxon>
        <taxon>Asterophora</taxon>
    </lineage>
</organism>
<feature type="domain" description="Superoxide dismutase copper/zinc binding" evidence="1">
    <location>
        <begin position="24"/>
        <end position="125"/>
    </location>
</feature>
<dbReference type="InterPro" id="IPR001424">
    <property type="entry name" value="SOD_Cu_Zn_dom"/>
</dbReference>
<reference evidence="2" key="1">
    <citation type="submission" date="2020-07" db="EMBL/GenBank/DDBJ databases">
        <authorList>
            <person name="Nieuwenhuis M."/>
            <person name="Van De Peppel L.J.J."/>
        </authorList>
    </citation>
    <scope>NUCLEOTIDE SEQUENCE</scope>
    <source>
        <strain evidence="2">AP01</strain>
        <tissue evidence="2">Mycelium</tissue>
    </source>
</reference>
<dbReference type="InterPro" id="IPR018152">
    <property type="entry name" value="SOD_Cu/Zn_BS"/>
</dbReference>
<dbReference type="InterPro" id="IPR024134">
    <property type="entry name" value="SOD_Cu/Zn_/chaperone"/>
</dbReference>
<dbReference type="Proteomes" id="UP000775547">
    <property type="component" value="Unassembled WGS sequence"/>
</dbReference>
<dbReference type="InterPro" id="IPR036423">
    <property type="entry name" value="SOD-like_Cu/Zn_dom_sf"/>
</dbReference>
<dbReference type="GO" id="GO:0034599">
    <property type="term" value="P:cellular response to oxidative stress"/>
    <property type="evidence" value="ECO:0007669"/>
    <property type="project" value="UniProtKB-ARBA"/>
</dbReference>
<dbReference type="AlphaFoldDB" id="A0A9P7GE92"/>
<evidence type="ECO:0000313" key="3">
    <source>
        <dbReference type="Proteomes" id="UP000775547"/>
    </source>
</evidence>
<comment type="caution">
    <text evidence="2">The sequence shown here is derived from an EMBL/GenBank/DDBJ whole genome shotgun (WGS) entry which is preliminary data.</text>
</comment>
<dbReference type="GO" id="GO:0005507">
    <property type="term" value="F:copper ion binding"/>
    <property type="evidence" value="ECO:0007669"/>
    <property type="project" value="InterPro"/>
</dbReference>